<name>A0ABU4SGH6_9GAMM</name>
<gene>
    <name evidence="1" type="ORF">FE394_00745</name>
</gene>
<keyword evidence="2" id="KW-1185">Reference proteome</keyword>
<protein>
    <submittedName>
        <fullName evidence="1">Uncharacterized protein</fullName>
    </submittedName>
</protein>
<dbReference type="Proteomes" id="UP001271640">
    <property type="component" value="Unassembled WGS sequence"/>
</dbReference>
<accession>A0ABU4SGH6</accession>
<comment type="caution">
    <text evidence="1">The sequence shown here is derived from an EMBL/GenBank/DDBJ whole genome shotgun (WGS) entry which is preliminary data.</text>
</comment>
<sequence length="155" mass="17523">MKKIKEIYANSFEGEAKVILKFVYAVLQDGTLAPQYDAECFKKLSSFGSKYVGLNVNNRYNINTNTEIMYASSEFIHPGSSRFVVVTLSPLGLSGTYGFIGSLEPDISIYFLLDQDLKNPVSTFLIPNKGKEYNCVISSSSKYHDRIRRWSYRSA</sequence>
<organism evidence="1 2">
    <name type="scientific">Xenorhabdus littoralis</name>
    <dbReference type="NCBI Taxonomy" id="2582835"/>
    <lineage>
        <taxon>Bacteria</taxon>
        <taxon>Pseudomonadati</taxon>
        <taxon>Pseudomonadota</taxon>
        <taxon>Gammaproteobacteria</taxon>
        <taxon>Enterobacterales</taxon>
        <taxon>Morganellaceae</taxon>
        <taxon>Xenorhabdus</taxon>
    </lineage>
</organism>
<evidence type="ECO:0000313" key="2">
    <source>
        <dbReference type="Proteomes" id="UP001271640"/>
    </source>
</evidence>
<dbReference type="EMBL" id="VCDP01000003">
    <property type="protein sequence ID" value="MDX7997761.1"/>
    <property type="molecule type" value="Genomic_DNA"/>
</dbReference>
<proteinExistence type="predicted"/>
<evidence type="ECO:0000313" key="1">
    <source>
        <dbReference type="EMBL" id="MDX7997761.1"/>
    </source>
</evidence>
<dbReference type="RefSeq" id="WP_319924503.1">
    <property type="nucleotide sequence ID" value="NZ_VCDP01000003.1"/>
</dbReference>
<reference evidence="2" key="1">
    <citation type="journal article" date="2024" name="Toxins">
        <title>Genome Sequence Analysis of Native Xenorhabdus Strains Isolated from Entomopathogenic Nematodes in Argentina.</title>
        <authorList>
            <person name="Palma L."/>
            <person name="Frizzo L."/>
            <person name="Kaiser S."/>
            <person name="Berry C."/>
            <person name="Caballero P."/>
            <person name="Bode H.B."/>
            <person name="Del Valle E.E."/>
        </authorList>
    </citation>
    <scope>NUCLEOTIDE SEQUENCE [LARGE SCALE GENOMIC DNA]</scope>
    <source>
        <strain evidence="2">Reich</strain>
    </source>
</reference>